<feature type="transmembrane region" description="Helical" evidence="1">
    <location>
        <begin position="26"/>
        <end position="47"/>
    </location>
</feature>
<sequence length="67" mass="7597">MNSLGITINFRHLKFSSKRDRNVSHIMYWFGKISMWMVNGSILVLGFQPFLQIPHGLATISSAKSSV</sequence>
<dbReference type="AlphaFoldDB" id="B8LPD7"/>
<reference evidence="2" key="1">
    <citation type="submission" date="2007-06" db="EMBL/GenBank/DDBJ databases">
        <title>Full length cDNA sequences from Sitka Spruce (Picea sitchensis).</title>
        <authorList>
            <person name="Ralph S.G."/>
            <person name="Chun H.E."/>
            <person name="Liao N."/>
            <person name="Ali J."/>
            <person name="Reid K."/>
            <person name="Kolosova N."/>
            <person name="Cooper N."/>
            <person name="Cullis C."/>
            <person name="Jancsik S."/>
            <person name="Moore R."/>
            <person name="Mayo M."/>
            <person name="Wagner S."/>
            <person name="Holt R.A."/>
            <person name="Jones S.J.M."/>
            <person name="Marra M.A."/>
            <person name="Ritland C.E."/>
            <person name="Ritland K."/>
            <person name="Bohlmann J."/>
        </authorList>
    </citation>
    <scope>NUCLEOTIDE SEQUENCE</scope>
    <source>
        <tissue evidence="2">Green portion of the leader tissue</tissue>
    </source>
</reference>
<organism evidence="2">
    <name type="scientific">Picea sitchensis</name>
    <name type="common">Sitka spruce</name>
    <name type="synonym">Pinus sitchensis</name>
    <dbReference type="NCBI Taxonomy" id="3332"/>
    <lineage>
        <taxon>Eukaryota</taxon>
        <taxon>Viridiplantae</taxon>
        <taxon>Streptophyta</taxon>
        <taxon>Embryophyta</taxon>
        <taxon>Tracheophyta</taxon>
        <taxon>Spermatophyta</taxon>
        <taxon>Pinopsida</taxon>
        <taxon>Pinidae</taxon>
        <taxon>Conifers I</taxon>
        <taxon>Pinales</taxon>
        <taxon>Pinaceae</taxon>
        <taxon>Picea</taxon>
    </lineage>
</organism>
<proteinExistence type="evidence at transcript level"/>
<protein>
    <submittedName>
        <fullName evidence="2">Uncharacterized protein</fullName>
    </submittedName>
</protein>
<dbReference type="EMBL" id="EF677710">
    <property type="protein sequence ID" value="ABR17517.1"/>
    <property type="molecule type" value="mRNA"/>
</dbReference>
<keyword evidence="1" id="KW-0812">Transmembrane</keyword>
<keyword evidence="1" id="KW-0472">Membrane</keyword>
<evidence type="ECO:0000313" key="2">
    <source>
        <dbReference type="EMBL" id="ABR17517.1"/>
    </source>
</evidence>
<name>B8LPD7_PICSI</name>
<accession>B8LPD7</accession>
<evidence type="ECO:0000256" key="1">
    <source>
        <dbReference type="SAM" id="Phobius"/>
    </source>
</evidence>
<keyword evidence="1" id="KW-1133">Transmembrane helix</keyword>